<evidence type="ECO:0000313" key="2">
    <source>
        <dbReference type="Proteomes" id="UP001152795"/>
    </source>
</evidence>
<dbReference type="Proteomes" id="UP001152795">
    <property type="component" value="Unassembled WGS sequence"/>
</dbReference>
<evidence type="ECO:0000313" key="1">
    <source>
        <dbReference type="EMBL" id="CAB4011653.1"/>
    </source>
</evidence>
<comment type="caution">
    <text evidence="1">The sequence shown here is derived from an EMBL/GenBank/DDBJ whole genome shotgun (WGS) entry which is preliminary data.</text>
</comment>
<dbReference type="AlphaFoldDB" id="A0A6S7I4U3"/>
<gene>
    <name evidence="1" type="ORF">PACLA_8A015000</name>
</gene>
<sequence>FTELKKGINLPKTNSEWLTANEHFKFSLMSNPPITSDDLNISIKLLNDTIYTYFAGNFGFVERLPDKLLNDKYKDHSIKDLNKALKLLKLSNFELAEIRYVSRLVRNKLKSNTTNDNMHNSTDESFNHDKYFERNFWRYVKRVINCSESILPAFNMDDCLKYFKTVLTKVNPNKIFQIPSWIPMLHDPITEFYLEPPTYRQITNIIRKMKTSGSPCCLLHRRLLFRLLKVENHSAI</sequence>
<organism evidence="1 2">
    <name type="scientific">Paramuricea clavata</name>
    <name type="common">Red gorgonian</name>
    <name type="synonym">Violescent sea-whip</name>
    <dbReference type="NCBI Taxonomy" id="317549"/>
    <lineage>
        <taxon>Eukaryota</taxon>
        <taxon>Metazoa</taxon>
        <taxon>Cnidaria</taxon>
        <taxon>Anthozoa</taxon>
        <taxon>Octocorallia</taxon>
        <taxon>Malacalcyonacea</taxon>
        <taxon>Plexauridae</taxon>
        <taxon>Paramuricea</taxon>
    </lineage>
</organism>
<feature type="non-terminal residue" evidence="1">
    <location>
        <position position="1"/>
    </location>
</feature>
<reference evidence="1" key="1">
    <citation type="submission" date="2020-04" db="EMBL/GenBank/DDBJ databases">
        <authorList>
            <person name="Alioto T."/>
            <person name="Alioto T."/>
            <person name="Gomez Garrido J."/>
        </authorList>
    </citation>
    <scope>NUCLEOTIDE SEQUENCE</scope>
    <source>
        <strain evidence="1">A484AB</strain>
    </source>
</reference>
<accession>A0A6S7I4U3</accession>
<protein>
    <submittedName>
        <fullName evidence="1">Uncharacterized protein</fullName>
    </submittedName>
</protein>
<dbReference type="OrthoDB" id="3039367at2759"/>
<keyword evidence="2" id="KW-1185">Reference proteome</keyword>
<dbReference type="EMBL" id="CACRXK020007220">
    <property type="protein sequence ID" value="CAB4011653.1"/>
    <property type="molecule type" value="Genomic_DNA"/>
</dbReference>
<name>A0A6S7I4U3_PARCT</name>
<proteinExistence type="predicted"/>